<dbReference type="InterPro" id="IPR006179">
    <property type="entry name" value="5_nucleotidase/apyrase"/>
</dbReference>
<accession>A0A094PZW0</accession>
<evidence type="ECO:0000259" key="1">
    <source>
        <dbReference type="Pfam" id="PF02872"/>
    </source>
</evidence>
<dbReference type="Gene3D" id="3.60.21.10">
    <property type="match status" value="1"/>
</dbReference>
<feature type="domain" description="Capsule synthesis protein CapA" evidence="2">
    <location>
        <begin position="256"/>
        <end position="367"/>
    </location>
</feature>
<dbReference type="InterPro" id="IPR036907">
    <property type="entry name" value="5'-Nucleotdase_C_sf"/>
</dbReference>
<dbReference type="AlphaFoldDB" id="A0A094PZW0"/>
<dbReference type="GO" id="GO:0016787">
    <property type="term" value="F:hydrolase activity"/>
    <property type="evidence" value="ECO:0007669"/>
    <property type="project" value="InterPro"/>
</dbReference>
<evidence type="ECO:0000313" key="3">
    <source>
        <dbReference type="EMBL" id="KGA15309.1"/>
    </source>
</evidence>
<dbReference type="InterPro" id="IPR008334">
    <property type="entry name" value="5'-Nucleotdase_C"/>
</dbReference>
<sequence>MTKTLHTRKIFSWGSLALATSLLVSLLVPTAQANTFSLPNAPTNVTSYLGAKGVVVRWVAGADVAPGVIGHVVSAGAGSCPIFVPIKNNSVVTMPVVVGQPAGTPVVQAVNAYGFSKPTASSKSYTAAQLATVGSFFNKAVQVLQLSDLHGAIEVGGSFGAALLASNWAADRTANAATVAISSGDNIGAAPPISTEFEELPTIETLNLAKLDVSVFGNHEHDRNIDHVNKVIGASDFQWVVSNYSAGALDVLKSGAKQAKNYTIIERGGVKIGIVGSNTSETIEQVFPGNLDYKDASGAKKTIVIDPGVAGINAAIAEAKAAGAEIVIAALHQGWLENADGTAKGQLNTLATQIKGAAAIYGGHSHQTFASVIPGSPRVAPVVLGQTRNAGVEYTRTQICMRGGKVIGQSIQHVLKAAAPLINTGVVSTVTTQDVAAAAMVKKYKDQLSAKLDVKIGQVSGTFPRGGSPAVERSGETPMGNYIADLMRAKYKTDFAIQNGGGIRDTFPARTYIPADTTLVRTGTGPLDVTLGDAFTVYPFGNQIATTVVTGANLWKALENGVGGNYPGDGRFPQVSGLKYSFDASKPIGSRIVEVTKLDGTAIAKDSKEYTLTTLDFLIYGGDGYVNVFSPSKAKVQGALLDLFVDALKADMAAKKVTQVPAADGRIKKVG</sequence>
<dbReference type="InterPro" id="IPR029052">
    <property type="entry name" value="Metallo-depent_PP-like"/>
</dbReference>
<protein>
    <recommendedName>
        <fullName evidence="4">5'-Nucleotidase C-terminal domain-containing protein</fullName>
    </recommendedName>
</protein>
<evidence type="ECO:0008006" key="4">
    <source>
        <dbReference type="Google" id="ProtNLM"/>
    </source>
</evidence>
<dbReference type="GO" id="GO:0009166">
    <property type="term" value="P:nucleotide catabolic process"/>
    <property type="evidence" value="ECO:0007669"/>
    <property type="project" value="InterPro"/>
</dbReference>
<dbReference type="Gene3D" id="3.90.780.10">
    <property type="entry name" value="5'-Nucleotidase, C-terminal domain"/>
    <property type="match status" value="1"/>
</dbReference>
<feature type="domain" description="5'-Nucleotidase C-terminal" evidence="1">
    <location>
        <begin position="456"/>
        <end position="628"/>
    </location>
</feature>
<reference evidence="3" key="1">
    <citation type="submission" date="2014-06" db="EMBL/GenBank/DDBJ databases">
        <title>Key roles for freshwater Actinobacteria revealed by deep metagenomic sequencing.</title>
        <authorList>
            <person name="Ghai R."/>
            <person name="Mizuno C.M."/>
            <person name="Picazo A."/>
            <person name="Camacho A."/>
            <person name="Rodriguez-Valera F."/>
        </authorList>
    </citation>
    <scope>NUCLEOTIDE SEQUENCE</scope>
</reference>
<dbReference type="InterPro" id="IPR019079">
    <property type="entry name" value="Capsule_synth_CapA"/>
</dbReference>
<comment type="caution">
    <text evidence="3">The sequence shown here is derived from an EMBL/GenBank/DDBJ whole genome shotgun (WGS) entry which is preliminary data.</text>
</comment>
<dbReference type="Pfam" id="PF02872">
    <property type="entry name" value="5_nucleotid_C"/>
    <property type="match status" value="1"/>
</dbReference>
<evidence type="ECO:0000259" key="2">
    <source>
        <dbReference type="Pfam" id="PF09587"/>
    </source>
</evidence>
<dbReference type="PRINTS" id="PR01607">
    <property type="entry name" value="APYRASEFAMLY"/>
</dbReference>
<dbReference type="PANTHER" id="PTHR11575">
    <property type="entry name" value="5'-NUCLEOTIDASE-RELATED"/>
    <property type="match status" value="1"/>
</dbReference>
<dbReference type="EMBL" id="JNSL01000118">
    <property type="protein sequence ID" value="KGA15309.1"/>
    <property type="molecule type" value="Genomic_DNA"/>
</dbReference>
<dbReference type="SUPFAM" id="SSF55816">
    <property type="entry name" value="5'-nucleotidase (syn. UDP-sugar hydrolase), C-terminal domain"/>
    <property type="match status" value="1"/>
</dbReference>
<organism evidence="3">
    <name type="scientific">freshwater metagenome</name>
    <dbReference type="NCBI Taxonomy" id="449393"/>
    <lineage>
        <taxon>unclassified sequences</taxon>
        <taxon>metagenomes</taxon>
        <taxon>ecological metagenomes</taxon>
    </lineage>
</organism>
<gene>
    <name evidence="3" type="ORF">GM51_15250</name>
</gene>
<proteinExistence type="predicted"/>
<dbReference type="Pfam" id="PF09587">
    <property type="entry name" value="PGA_cap"/>
    <property type="match status" value="1"/>
</dbReference>
<dbReference type="PANTHER" id="PTHR11575:SF24">
    <property type="entry name" value="5'-NUCLEOTIDASE"/>
    <property type="match status" value="1"/>
</dbReference>
<name>A0A094PZW0_9ZZZZ</name>
<dbReference type="SUPFAM" id="SSF56300">
    <property type="entry name" value="Metallo-dependent phosphatases"/>
    <property type="match status" value="1"/>
</dbReference>